<dbReference type="InterPro" id="IPR000524">
    <property type="entry name" value="Tscrpt_reg_HTH_GntR"/>
</dbReference>
<protein>
    <recommendedName>
        <fullName evidence="5">HTH gntR-type domain-containing protein</fullName>
    </recommendedName>
</protein>
<dbReference type="InterPro" id="IPR050679">
    <property type="entry name" value="Bact_HTH_transcr_reg"/>
</dbReference>
<dbReference type="InterPro" id="IPR036388">
    <property type="entry name" value="WH-like_DNA-bd_sf"/>
</dbReference>
<dbReference type="GO" id="GO:0003677">
    <property type="term" value="F:DNA binding"/>
    <property type="evidence" value="ECO:0007669"/>
    <property type="project" value="UniProtKB-KW"/>
</dbReference>
<dbReference type="Pfam" id="PF00392">
    <property type="entry name" value="GntR"/>
    <property type="match status" value="2"/>
</dbReference>
<dbReference type="PANTHER" id="PTHR44846">
    <property type="entry name" value="MANNOSYL-D-GLYCERATE TRANSPORT/METABOLISM SYSTEM REPRESSOR MNGR-RELATED"/>
    <property type="match status" value="1"/>
</dbReference>
<keyword evidence="3" id="KW-0804">Transcription</keyword>
<dbReference type="OrthoDB" id="3532720at2"/>
<dbReference type="AlphaFoldDB" id="A0A1T3NXQ3"/>
<evidence type="ECO:0000313" key="6">
    <source>
        <dbReference type="EMBL" id="OPC81482.1"/>
    </source>
</evidence>
<dbReference type="PRINTS" id="PR00035">
    <property type="entry name" value="HTHGNTR"/>
</dbReference>
<keyword evidence="7" id="KW-1185">Reference proteome</keyword>
<evidence type="ECO:0000256" key="2">
    <source>
        <dbReference type="ARBA" id="ARBA00023125"/>
    </source>
</evidence>
<dbReference type="SUPFAM" id="SSF46785">
    <property type="entry name" value="Winged helix' DNA-binding domain"/>
    <property type="match status" value="2"/>
</dbReference>
<dbReference type="PANTHER" id="PTHR44846:SF1">
    <property type="entry name" value="MANNOSYL-D-GLYCERATE TRANSPORT_METABOLISM SYSTEM REPRESSOR MNGR-RELATED"/>
    <property type="match status" value="1"/>
</dbReference>
<dbReference type="STRING" id="159449.B4N89_11455"/>
<dbReference type="GO" id="GO:0003700">
    <property type="term" value="F:DNA-binding transcription factor activity"/>
    <property type="evidence" value="ECO:0007669"/>
    <property type="project" value="InterPro"/>
</dbReference>
<evidence type="ECO:0000256" key="1">
    <source>
        <dbReference type="ARBA" id="ARBA00023015"/>
    </source>
</evidence>
<feature type="domain" description="HTH gntR-type" evidence="5">
    <location>
        <begin position="7"/>
        <end position="73"/>
    </location>
</feature>
<dbReference type="SMART" id="SM00345">
    <property type="entry name" value="HTH_GNTR"/>
    <property type="match status" value="2"/>
</dbReference>
<reference evidence="6 7" key="1">
    <citation type="submission" date="2017-03" db="EMBL/GenBank/DDBJ databases">
        <title>Draft genome sequence of Streptomyces scabrisporus NF3, endophyte isolated from Amphipterygium adstringens.</title>
        <authorList>
            <person name="Vazquez M."/>
            <person name="Ceapa C.D."/>
            <person name="Rodriguez Luna D."/>
            <person name="Sanchez Esquivel S."/>
        </authorList>
    </citation>
    <scope>NUCLEOTIDE SEQUENCE [LARGE SCALE GENOMIC DNA]</scope>
    <source>
        <strain evidence="6 7">NF3</strain>
    </source>
</reference>
<dbReference type="Gene3D" id="1.10.10.10">
    <property type="entry name" value="Winged helix-like DNA-binding domain superfamily/Winged helix DNA-binding domain"/>
    <property type="match status" value="2"/>
</dbReference>
<accession>A0A1T3NXQ3</accession>
<evidence type="ECO:0000313" key="7">
    <source>
        <dbReference type="Proteomes" id="UP000190037"/>
    </source>
</evidence>
<dbReference type="CDD" id="cd07377">
    <property type="entry name" value="WHTH_GntR"/>
    <property type="match status" value="1"/>
</dbReference>
<organism evidence="6 7">
    <name type="scientific">Embleya scabrispora</name>
    <dbReference type="NCBI Taxonomy" id="159449"/>
    <lineage>
        <taxon>Bacteria</taxon>
        <taxon>Bacillati</taxon>
        <taxon>Actinomycetota</taxon>
        <taxon>Actinomycetes</taxon>
        <taxon>Kitasatosporales</taxon>
        <taxon>Streptomycetaceae</taxon>
        <taxon>Embleya</taxon>
    </lineage>
</organism>
<name>A0A1T3NXQ3_9ACTN</name>
<feature type="region of interest" description="Disordered" evidence="4">
    <location>
        <begin position="145"/>
        <end position="169"/>
    </location>
</feature>
<keyword evidence="2" id="KW-0238">DNA-binding</keyword>
<dbReference type="EMBL" id="MWQN01000001">
    <property type="protein sequence ID" value="OPC81482.1"/>
    <property type="molecule type" value="Genomic_DNA"/>
</dbReference>
<dbReference type="Proteomes" id="UP000190037">
    <property type="component" value="Unassembled WGS sequence"/>
</dbReference>
<proteinExistence type="predicted"/>
<dbReference type="InterPro" id="IPR036390">
    <property type="entry name" value="WH_DNA-bd_sf"/>
</dbReference>
<evidence type="ECO:0000259" key="5">
    <source>
        <dbReference type="PROSITE" id="PS50949"/>
    </source>
</evidence>
<gene>
    <name evidence="6" type="ORF">B4N89_11455</name>
</gene>
<dbReference type="PROSITE" id="PS50949">
    <property type="entry name" value="HTH_GNTR"/>
    <property type="match status" value="2"/>
</dbReference>
<sequence length="169" mass="17898">MSGASPRGTYLTIADALRRELAASSTDEVLLSESEIQARFGVARSTVRRALAVLAEDGLIESRKGIGWQSSSPTSTGSKPLHERIAEDIYDAVRRGELDIGDPIRSEAELAARFEASRGKVRQALAYLEGAGIVVAVPGKARQLSAVPEGVRPPDSGNGAAPRSLESWS</sequence>
<feature type="domain" description="HTH gntR-type" evidence="5">
    <location>
        <begin position="79"/>
        <end position="147"/>
    </location>
</feature>
<dbReference type="GO" id="GO:0045892">
    <property type="term" value="P:negative regulation of DNA-templated transcription"/>
    <property type="evidence" value="ECO:0007669"/>
    <property type="project" value="TreeGrafter"/>
</dbReference>
<evidence type="ECO:0000256" key="3">
    <source>
        <dbReference type="ARBA" id="ARBA00023163"/>
    </source>
</evidence>
<comment type="caution">
    <text evidence="6">The sequence shown here is derived from an EMBL/GenBank/DDBJ whole genome shotgun (WGS) entry which is preliminary data.</text>
</comment>
<keyword evidence="1" id="KW-0805">Transcription regulation</keyword>
<evidence type="ECO:0000256" key="4">
    <source>
        <dbReference type="SAM" id="MobiDB-lite"/>
    </source>
</evidence>